<dbReference type="Proteomes" id="UP000023152">
    <property type="component" value="Unassembled WGS sequence"/>
</dbReference>
<feature type="compositionally biased region" description="Acidic residues" evidence="1">
    <location>
        <begin position="202"/>
        <end position="212"/>
    </location>
</feature>
<protein>
    <recommendedName>
        <fullName evidence="4">EF-hand domain-containing protein</fullName>
    </recommendedName>
</protein>
<feature type="compositionally biased region" description="Polar residues" evidence="1">
    <location>
        <begin position="121"/>
        <end position="144"/>
    </location>
</feature>
<dbReference type="AlphaFoldDB" id="X6LTK8"/>
<feature type="non-terminal residue" evidence="2">
    <location>
        <position position="1"/>
    </location>
</feature>
<dbReference type="InterPro" id="IPR011992">
    <property type="entry name" value="EF-hand-dom_pair"/>
</dbReference>
<feature type="compositionally biased region" description="Basic and acidic residues" evidence="1">
    <location>
        <begin position="176"/>
        <end position="185"/>
    </location>
</feature>
<reference evidence="2 3" key="1">
    <citation type="journal article" date="2013" name="Curr. Biol.">
        <title>The Genome of the Foraminiferan Reticulomyxa filosa.</title>
        <authorList>
            <person name="Glockner G."/>
            <person name="Hulsmann N."/>
            <person name="Schleicher M."/>
            <person name="Noegel A.A."/>
            <person name="Eichinger L."/>
            <person name="Gallinger C."/>
            <person name="Pawlowski J."/>
            <person name="Sierra R."/>
            <person name="Euteneuer U."/>
            <person name="Pillet L."/>
            <person name="Moustafa A."/>
            <person name="Platzer M."/>
            <person name="Groth M."/>
            <person name="Szafranski K."/>
            <person name="Schliwa M."/>
        </authorList>
    </citation>
    <scope>NUCLEOTIDE SEQUENCE [LARGE SCALE GENOMIC DNA]</scope>
</reference>
<feature type="region of interest" description="Disordered" evidence="1">
    <location>
        <begin position="112"/>
        <end position="212"/>
    </location>
</feature>
<gene>
    <name evidence="2" type="ORF">RFI_33332</name>
</gene>
<evidence type="ECO:0000313" key="3">
    <source>
        <dbReference type="Proteomes" id="UP000023152"/>
    </source>
</evidence>
<evidence type="ECO:0000313" key="2">
    <source>
        <dbReference type="EMBL" id="ETO04070.1"/>
    </source>
</evidence>
<evidence type="ECO:0008006" key="4">
    <source>
        <dbReference type="Google" id="ProtNLM"/>
    </source>
</evidence>
<feature type="compositionally biased region" description="Basic and acidic residues" evidence="1">
    <location>
        <begin position="155"/>
        <end position="167"/>
    </location>
</feature>
<dbReference type="Gene3D" id="1.10.238.10">
    <property type="entry name" value="EF-hand"/>
    <property type="match status" value="1"/>
</dbReference>
<proteinExistence type="predicted"/>
<dbReference type="EMBL" id="ASPP01030513">
    <property type="protein sequence ID" value="ETO04070.1"/>
    <property type="molecule type" value="Genomic_DNA"/>
</dbReference>
<sequence length="240" mass="27051">KDHISRLTAVCEDVDLEGTRHLDMILLEAVLRAFNLILKVDELEKVFGWIDVENREAITAEQFIAWLTDSVETIEQKEMQQRMFDCIDRTVNGDLPMSQGLQDKEKEKLRRIYSDKDKLETSSSSDPKLKNGNSETSVGVSITSRFRPAPTVETETIKSDIRDEQKSVTDLAPETKTSDEYKPSEDDGDVPLPIDPTLAEFSDQEDEEDGDVLGELPSLQKAASHQIEPVQVASLAWKLE</sequence>
<feature type="non-terminal residue" evidence="2">
    <location>
        <position position="240"/>
    </location>
</feature>
<dbReference type="SUPFAM" id="SSF47473">
    <property type="entry name" value="EF-hand"/>
    <property type="match status" value="1"/>
</dbReference>
<evidence type="ECO:0000256" key="1">
    <source>
        <dbReference type="SAM" id="MobiDB-lite"/>
    </source>
</evidence>
<comment type="caution">
    <text evidence="2">The sequence shown here is derived from an EMBL/GenBank/DDBJ whole genome shotgun (WGS) entry which is preliminary data.</text>
</comment>
<keyword evidence="3" id="KW-1185">Reference proteome</keyword>
<organism evidence="2 3">
    <name type="scientific">Reticulomyxa filosa</name>
    <dbReference type="NCBI Taxonomy" id="46433"/>
    <lineage>
        <taxon>Eukaryota</taxon>
        <taxon>Sar</taxon>
        <taxon>Rhizaria</taxon>
        <taxon>Retaria</taxon>
        <taxon>Foraminifera</taxon>
        <taxon>Monothalamids</taxon>
        <taxon>Reticulomyxidae</taxon>
        <taxon>Reticulomyxa</taxon>
    </lineage>
</organism>
<name>X6LTK8_RETFI</name>
<accession>X6LTK8</accession>